<accession>A0A1S9PA52</accession>
<dbReference type="EMBL" id="MBTF01000035">
    <property type="protein sequence ID" value="OOQ57854.1"/>
    <property type="molecule type" value="Genomic_DNA"/>
</dbReference>
<dbReference type="RefSeq" id="WP_078350460.1">
    <property type="nucleotide sequence ID" value="NZ_MBTF01000035.1"/>
</dbReference>
<dbReference type="AlphaFoldDB" id="A0A1S9PA52"/>
<evidence type="ECO:0000313" key="2">
    <source>
        <dbReference type="Proteomes" id="UP000189739"/>
    </source>
</evidence>
<keyword evidence="2" id="KW-1185">Reference proteome</keyword>
<evidence type="ECO:0000313" key="1">
    <source>
        <dbReference type="EMBL" id="OOQ57854.1"/>
    </source>
</evidence>
<protein>
    <submittedName>
        <fullName evidence="1">Uncharacterized protein</fullName>
    </submittedName>
</protein>
<comment type="caution">
    <text evidence="1">The sequence shown here is derived from an EMBL/GenBank/DDBJ whole genome shotgun (WGS) entry which is preliminary data.</text>
</comment>
<gene>
    <name evidence="1" type="ORF">BC343_13840</name>
</gene>
<proteinExistence type="predicted"/>
<dbReference type="Proteomes" id="UP000189739">
    <property type="component" value="Unassembled WGS sequence"/>
</dbReference>
<dbReference type="STRING" id="1792845.BC343_13840"/>
<name>A0A1S9PA52_9SPHI</name>
<sequence length="73" mass="8100">MYTDDFSKEEIAIINEIVEQVGGMLSEYVAKVPFAEEEAEGLRRSFSGLVGLYGKGKKVYGSTNIAWYSAIRS</sequence>
<reference evidence="1 2" key="1">
    <citation type="submission" date="2016-07" db="EMBL/GenBank/DDBJ databases">
        <title>Genomic analysis of zinc-resistant bacterium Mucilaginibacter pedocola TBZ30.</title>
        <authorList>
            <person name="Huang J."/>
            <person name="Tang J."/>
        </authorList>
    </citation>
    <scope>NUCLEOTIDE SEQUENCE [LARGE SCALE GENOMIC DNA]</scope>
    <source>
        <strain evidence="1 2">TBZ30</strain>
    </source>
</reference>
<organism evidence="1 2">
    <name type="scientific">Mucilaginibacter pedocola</name>
    <dbReference type="NCBI Taxonomy" id="1792845"/>
    <lineage>
        <taxon>Bacteria</taxon>
        <taxon>Pseudomonadati</taxon>
        <taxon>Bacteroidota</taxon>
        <taxon>Sphingobacteriia</taxon>
        <taxon>Sphingobacteriales</taxon>
        <taxon>Sphingobacteriaceae</taxon>
        <taxon>Mucilaginibacter</taxon>
    </lineage>
</organism>